<accession>A0A848L813</accession>
<reference evidence="12 13" key="1">
    <citation type="submission" date="2020-04" db="EMBL/GenBank/DDBJ databases">
        <title>Gordonia sp. nov. TBRC 11910.</title>
        <authorList>
            <person name="Suriyachadkun C."/>
        </authorList>
    </citation>
    <scope>NUCLEOTIDE SEQUENCE [LARGE SCALE GENOMIC DNA]</scope>
    <source>
        <strain evidence="12 13">TBRC 11910</strain>
    </source>
</reference>
<evidence type="ECO:0000256" key="3">
    <source>
        <dbReference type="ARBA" id="ARBA00022527"/>
    </source>
</evidence>
<keyword evidence="13" id="KW-1185">Reference proteome</keyword>
<name>A0A848L813_9ACTN</name>
<evidence type="ECO:0000256" key="6">
    <source>
        <dbReference type="ARBA" id="ARBA00022777"/>
    </source>
</evidence>
<dbReference type="PANTHER" id="PTHR24363:SF0">
    <property type="entry name" value="SERINE_THREONINE KINASE LIKE DOMAIN CONTAINING 1"/>
    <property type="match status" value="1"/>
</dbReference>
<evidence type="ECO:0000259" key="11">
    <source>
        <dbReference type="PROSITE" id="PS50011"/>
    </source>
</evidence>
<dbReference type="InterPro" id="IPR011990">
    <property type="entry name" value="TPR-like_helical_dom_sf"/>
</dbReference>
<evidence type="ECO:0000256" key="10">
    <source>
        <dbReference type="SAM" id="MobiDB-lite"/>
    </source>
</evidence>
<evidence type="ECO:0000256" key="8">
    <source>
        <dbReference type="ARBA" id="ARBA00047899"/>
    </source>
</evidence>
<dbReference type="Gene3D" id="1.25.40.10">
    <property type="entry name" value="Tetratricopeptide repeat domain"/>
    <property type="match status" value="2"/>
</dbReference>
<dbReference type="InterPro" id="IPR031636">
    <property type="entry name" value="PknG_TPR"/>
</dbReference>
<dbReference type="InterPro" id="IPR008271">
    <property type="entry name" value="Ser/Thr_kinase_AS"/>
</dbReference>
<sequence>MADSHDTTHDDGQDDDAVEPVGTQAVAFDPFADDDDDDYIEPVGTQAVPYDPFADDEEVGPDAEPLGTQAVPFDPFADDEDDGHAPDVVSSDETSRGTTGSVPTTPVSTTSRRGDSFTTARTRRLIPSKRSLVHDRRLGSNLVELPSISDTNPADAVIDDPVIVERKRNCWKCGEPVGRESGPGTGPLTGDCPHCGSRYSFVPGLAKGTLVADQYEIEGAIAHGGQGWIYLATDHNVSDRPVVLKGLLNSGDSEAQAVALAERQFLASVNHPAIVKIYNFVEHITEEGNRFGYIVMEYIGGQTLKQLTSPDPGAPKNSTKLLSVEQAMAYLLEVLPAIDYLHSVGLVYNDVKPDNIMVSSDEVKLIDMGAVSPINGFGHLYGTPGFQAPEIVKTGPQIATDIYSLGRTLAVLTIPMPMKQGQYVAGLPDVEDVPEFEDNPSFHLLLQRATAADPNDRFASAEEMTTQVLNVLRETVAVHTGVPRPALSTVFTPPRSTFGADLLLAPVDAFFDPDQTAFYDPADIARALPVPLIDTSDPAAPLLTSAALSDPRQILDSIRAARANGFPQMINAEDGHPSIELELVEVRAMLELGDVDQALDQLSAIAMYYGENWRIDWYLGICALYNDEPELAFERFNEVLEVMPGEIGPKLAVAGTAELIGRWINSEKSTSASSSASKVRDWYSIAGHHYHDLWFTDHGIVTAAFGWARLELAAGNIDEAIAPLDDVPSTSRHYSTARATAILALVHGRPSSEITYDQLTRAAARLERMPESEGYRSRLVLIVLGTALGWLVANPPEQPLPDFLGYPFTEAGIRVATEQSLRSLAHQTRNNRAHRFMLVDLANYVRPETLF</sequence>
<keyword evidence="5" id="KW-0547">Nucleotide-binding</keyword>
<feature type="compositionally biased region" description="Low complexity" evidence="10">
    <location>
        <begin position="96"/>
        <end position="111"/>
    </location>
</feature>
<dbReference type="InterPro" id="IPR000719">
    <property type="entry name" value="Prot_kinase_dom"/>
</dbReference>
<dbReference type="Proteomes" id="UP000550729">
    <property type="component" value="Unassembled WGS sequence"/>
</dbReference>
<dbReference type="GO" id="GO:0005524">
    <property type="term" value="F:ATP binding"/>
    <property type="evidence" value="ECO:0007669"/>
    <property type="project" value="UniProtKB-KW"/>
</dbReference>
<dbReference type="PANTHER" id="PTHR24363">
    <property type="entry name" value="SERINE/THREONINE PROTEIN KINASE"/>
    <property type="match status" value="1"/>
</dbReference>
<comment type="catalytic activity">
    <reaction evidence="9">
        <text>L-seryl-[protein] + ATP = O-phospho-L-seryl-[protein] + ADP + H(+)</text>
        <dbReference type="Rhea" id="RHEA:17989"/>
        <dbReference type="Rhea" id="RHEA-COMP:9863"/>
        <dbReference type="Rhea" id="RHEA-COMP:11604"/>
        <dbReference type="ChEBI" id="CHEBI:15378"/>
        <dbReference type="ChEBI" id="CHEBI:29999"/>
        <dbReference type="ChEBI" id="CHEBI:30616"/>
        <dbReference type="ChEBI" id="CHEBI:83421"/>
        <dbReference type="ChEBI" id="CHEBI:456216"/>
        <dbReference type="EC" id="2.7.11.1"/>
    </reaction>
</comment>
<evidence type="ECO:0000256" key="4">
    <source>
        <dbReference type="ARBA" id="ARBA00022679"/>
    </source>
</evidence>
<feature type="compositionally biased region" description="Basic and acidic residues" evidence="10">
    <location>
        <begin position="1"/>
        <end position="11"/>
    </location>
</feature>
<dbReference type="FunFam" id="1.10.510.10:FF:000306">
    <property type="entry name" value="Serine/threonine protein kinase"/>
    <property type="match status" value="1"/>
</dbReference>
<evidence type="ECO:0000313" key="12">
    <source>
        <dbReference type="EMBL" id="NMO04893.1"/>
    </source>
</evidence>
<dbReference type="InterPro" id="IPR031634">
    <property type="entry name" value="PknG_rubred"/>
</dbReference>
<dbReference type="CDD" id="cd14014">
    <property type="entry name" value="STKc_PknB_like"/>
    <property type="match status" value="1"/>
</dbReference>
<dbReference type="SUPFAM" id="SSF48452">
    <property type="entry name" value="TPR-like"/>
    <property type="match status" value="1"/>
</dbReference>
<evidence type="ECO:0000256" key="1">
    <source>
        <dbReference type="ARBA" id="ARBA00012513"/>
    </source>
</evidence>
<dbReference type="SUPFAM" id="SSF56112">
    <property type="entry name" value="Protein kinase-like (PK-like)"/>
    <property type="match status" value="1"/>
</dbReference>
<dbReference type="AlphaFoldDB" id="A0A848L813"/>
<keyword evidence="7" id="KW-0067">ATP-binding</keyword>
<keyword evidence="6 12" id="KW-0418">Kinase</keyword>
<dbReference type="SMART" id="SM00220">
    <property type="entry name" value="S_TKc"/>
    <property type="match status" value="1"/>
</dbReference>
<dbReference type="Pfam" id="PF16918">
    <property type="entry name" value="PknG_TPR"/>
    <property type="match status" value="1"/>
</dbReference>
<comment type="catalytic activity">
    <reaction evidence="8">
        <text>L-threonyl-[protein] + ATP = O-phospho-L-threonyl-[protein] + ADP + H(+)</text>
        <dbReference type="Rhea" id="RHEA:46608"/>
        <dbReference type="Rhea" id="RHEA-COMP:11060"/>
        <dbReference type="Rhea" id="RHEA-COMP:11605"/>
        <dbReference type="ChEBI" id="CHEBI:15378"/>
        <dbReference type="ChEBI" id="CHEBI:30013"/>
        <dbReference type="ChEBI" id="CHEBI:30616"/>
        <dbReference type="ChEBI" id="CHEBI:61977"/>
        <dbReference type="ChEBI" id="CHEBI:456216"/>
        <dbReference type="EC" id="2.7.11.1"/>
    </reaction>
</comment>
<protein>
    <recommendedName>
        <fullName evidence="2">Serine/threonine-protein kinase PknG</fullName>
        <ecNumber evidence="1">2.7.11.1</ecNumber>
    </recommendedName>
</protein>
<dbReference type="PROSITE" id="PS00108">
    <property type="entry name" value="PROTEIN_KINASE_ST"/>
    <property type="match status" value="1"/>
</dbReference>
<evidence type="ECO:0000256" key="9">
    <source>
        <dbReference type="ARBA" id="ARBA00048679"/>
    </source>
</evidence>
<evidence type="ECO:0000256" key="7">
    <source>
        <dbReference type="ARBA" id="ARBA00022840"/>
    </source>
</evidence>
<dbReference type="Gene3D" id="1.10.510.10">
    <property type="entry name" value="Transferase(Phosphotransferase) domain 1"/>
    <property type="match status" value="1"/>
</dbReference>
<keyword evidence="3" id="KW-0723">Serine/threonine-protein kinase</keyword>
<dbReference type="EC" id="2.7.11.1" evidence="1"/>
<dbReference type="EMBL" id="JABBNB010000044">
    <property type="protein sequence ID" value="NMO04893.1"/>
    <property type="molecule type" value="Genomic_DNA"/>
</dbReference>
<dbReference type="Pfam" id="PF16919">
    <property type="entry name" value="PknG_rubred"/>
    <property type="match status" value="1"/>
</dbReference>
<feature type="domain" description="Protein kinase" evidence="11">
    <location>
        <begin position="215"/>
        <end position="469"/>
    </location>
</feature>
<comment type="caution">
    <text evidence="12">The sequence shown here is derived from an EMBL/GenBank/DDBJ whole genome shotgun (WGS) entry which is preliminary data.</text>
</comment>
<dbReference type="PROSITE" id="PS50011">
    <property type="entry name" value="PROTEIN_KINASE_DOM"/>
    <property type="match status" value="1"/>
</dbReference>
<proteinExistence type="predicted"/>
<evidence type="ECO:0000256" key="2">
    <source>
        <dbReference type="ARBA" id="ARBA00014676"/>
    </source>
</evidence>
<evidence type="ECO:0000313" key="13">
    <source>
        <dbReference type="Proteomes" id="UP000550729"/>
    </source>
</evidence>
<gene>
    <name evidence="12" type="ORF">HH308_27075</name>
</gene>
<feature type="region of interest" description="Disordered" evidence="10">
    <location>
        <begin position="1"/>
        <end position="117"/>
    </location>
</feature>
<dbReference type="InterPro" id="IPR011009">
    <property type="entry name" value="Kinase-like_dom_sf"/>
</dbReference>
<keyword evidence="4" id="KW-0808">Transferase</keyword>
<dbReference type="Gene3D" id="3.30.200.20">
    <property type="entry name" value="Phosphorylase Kinase, domain 1"/>
    <property type="match status" value="1"/>
</dbReference>
<dbReference type="RefSeq" id="WP_170197399.1">
    <property type="nucleotide sequence ID" value="NZ_JABBNB010000044.1"/>
</dbReference>
<dbReference type="GO" id="GO:0004674">
    <property type="term" value="F:protein serine/threonine kinase activity"/>
    <property type="evidence" value="ECO:0007669"/>
    <property type="project" value="UniProtKB-KW"/>
</dbReference>
<evidence type="ECO:0000256" key="5">
    <source>
        <dbReference type="ARBA" id="ARBA00022741"/>
    </source>
</evidence>
<dbReference type="Pfam" id="PF00069">
    <property type="entry name" value="Pkinase"/>
    <property type="match status" value="1"/>
</dbReference>
<feature type="compositionally biased region" description="Acidic residues" evidence="10">
    <location>
        <begin position="31"/>
        <end position="40"/>
    </location>
</feature>
<organism evidence="12 13">
    <name type="scientific">Gordonia asplenii</name>
    <dbReference type="NCBI Taxonomy" id="2725283"/>
    <lineage>
        <taxon>Bacteria</taxon>
        <taxon>Bacillati</taxon>
        <taxon>Actinomycetota</taxon>
        <taxon>Actinomycetes</taxon>
        <taxon>Mycobacteriales</taxon>
        <taxon>Gordoniaceae</taxon>
        <taxon>Gordonia</taxon>
    </lineage>
</organism>